<feature type="compositionally biased region" description="Low complexity" evidence="1">
    <location>
        <begin position="309"/>
        <end position="341"/>
    </location>
</feature>
<feature type="region of interest" description="Disordered" evidence="1">
    <location>
        <begin position="288"/>
        <end position="345"/>
    </location>
</feature>
<dbReference type="AlphaFoldDB" id="A0A0L0NAG2"/>
<evidence type="ECO:0000256" key="1">
    <source>
        <dbReference type="SAM" id="MobiDB-lite"/>
    </source>
</evidence>
<proteinExistence type="predicted"/>
<keyword evidence="3" id="KW-1185">Reference proteome</keyword>
<protein>
    <submittedName>
        <fullName evidence="2">Uncharacterized protein</fullName>
    </submittedName>
</protein>
<dbReference type="STRING" id="1163406.A0A0L0NAG2"/>
<reference evidence="2 3" key="1">
    <citation type="journal article" date="2015" name="BMC Genomics">
        <title>The genome of the truffle-parasite Tolypocladium ophioglossoides and the evolution of antifungal peptaibiotics.</title>
        <authorList>
            <person name="Quandt C.A."/>
            <person name="Bushley K.E."/>
            <person name="Spatafora J.W."/>
        </authorList>
    </citation>
    <scope>NUCLEOTIDE SEQUENCE [LARGE SCALE GENOMIC DNA]</scope>
    <source>
        <strain evidence="2 3">CBS 100239</strain>
    </source>
</reference>
<organism evidence="2 3">
    <name type="scientific">Tolypocladium ophioglossoides (strain CBS 100239)</name>
    <name type="common">Snaketongue truffleclub</name>
    <name type="synonym">Elaphocordyceps ophioglossoides</name>
    <dbReference type="NCBI Taxonomy" id="1163406"/>
    <lineage>
        <taxon>Eukaryota</taxon>
        <taxon>Fungi</taxon>
        <taxon>Dikarya</taxon>
        <taxon>Ascomycota</taxon>
        <taxon>Pezizomycotina</taxon>
        <taxon>Sordariomycetes</taxon>
        <taxon>Hypocreomycetidae</taxon>
        <taxon>Hypocreales</taxon>
        <taxon>Ophiocordycipitaceae</taxon>
        <taxon>Tolypocladium</taxon>
    </lineage>
</organism>
<dbReference type="Proteomes" id="UP000036947">
    <property type="component" value="Unassembled WGS sequence"/>
</dbReference>
<feature type="compositionally biased region" description="Basic and acidic residues" evidence="1">
    <location>
        <begin position="482"/>
        <end position="492"/>
    </location>
</feature>
<dbReference type="EMBL" id="LFRF01000010">
    <property type="protein sequence ID" value="KND91108.1"/>
    <property type="molecule type" value="Genomic_DNA"/>
</dbReference>
<evidence type="ECO:0000313" key="3">
    <source>
        <dbReference type="Proteomes" id="UP000036947"/>
    </source>
</evidence>
<evidence type="ECO:0000313" key="2">
    <source>
        <dbReference type="EMBL" id="KND91108.1"/>
    </source>
</evidence>
<feature type="region of interest" description="Disordered" evidence="1">
    <location>
        <begin position="457"/>
        <end position="514"/>
    </location>
</feature>
<dbReference type="OrthoDB" id="4366798at2759"/>
<feature type="compositionally biased region" description="Acidic residues" evidence="1">
    <location>
        <begin position="409"/>
        <end position="421"/>
    </location>
</feature>
<feature type="region of interest" description="Disordered" evidence="1">
    <location>
        <begin position="409"/>
        <end position="443"/>
    </location>
</feature>
<comment type="caution">
    <text evidence="2">The sequence shown here is derived from an EMBL/GenBank/DDBJ whole genome shotgun (WGS) entry which is preliminary data.</text>
</comment>
<feature type="compositionally biased region" description="Basic residues" evidence="1">
    <location>
        <begin position="505"/>
        <end position="514"/>
    </location>
</feature>
<gene>
    <name evidence="2" type="ORF">TOPH_04242</name>
</gene>
<name>A0A0L0NAG2_TOLOC</name>
<sequence length="514" mass="57800">MHTLQVAPWRDLGYVASTRSPQLDARLFSSPRASADLYKLLLPPRNDTRPYRAQLQTPVLAKYRQHGHHIRYEAVKTPSCELPSGFRPEHTGAPLPAFAGQPSVNMDDPGWAWPAWKFGMKRDDLFTTLHDRYNTFSYTLQDPEAFHHDVSEIAHDADSSEQFHRLMADRQQQRLRELNETLETLAVEIIANPKLMGSEQWQHALQMFRTKSYDSIVRYFASYLPDDYLDRHESQSTSSYSSFSEADSIHTVSTKASSADGASSHFLDDDFFPNGPVMTVEPCTFEHDAHHDTNAEGPLSPPHSEATHSECSASSPSDAESPAYSSTNPPSRSMSFSGSESGHLGPELMRRRFDCHDDETWQPDDCDTSVTSVCDSAETRSSCDDGVADVADDKTPGCQPLYFEDDDEFPAAQYPDDEFDLLDTPSASKDALESDTPTPRQESIATSYLEYKSMAARKLSPHRRSPSPKSHLVHQATGILAREVRRSPEEAMSKIQKPFQDPLRKRPKGKRRLD</sequence>
<accession>A0A0L0NAG2</accession>